<dbReference type="PIRSF" id="PIRSF000350">
    <property type="entry name" value="Mercury_reductase_MerA"/>
    <property type="match status" value="1"/>
</dbReference>
<accession>A0A4P7LEF7</accession>
<dbReference type="Pfam" id="PF02852">
    <property type="entry name" value="Pyr_redox_dim"/>
    <property type="match status" value="1"/>
</dbReference>
<keyword evidence="7 11" id="KW-0676">Redox-active center</keyword>
<dbReference type="PANTHER" id="PTHR43014">
    <property type="entry name" value="MERCURIC REDUCTASE"/>
    <property type="match status" value="1"/>
</dbReference>
<evidence type="ECO:0000313" key="14">
    <source>
        <dbReference type="EMBL" id="QBY50837.1"/>
    </source>
</evidence>
<keyword evidence="3 9" id="KW-0274">FAD</keyword>
<dbReference type="PRINTS" id="PR00411">
    <property type="entry name" value="PNDRDTASEI"/>
</dbReference>
<dbReference type="GO" id="GO:0003955">
    <property type="term" value="F:NAD(P)H dehydrogenase (quinone) activity"/>
    <property type="evidence" value="ECO:0007669"/>
    <property type="project" value="TreeGrafter"/>
</dbReference>
<dbReference type="InterPro" id="IPR004099">
    <property type="entry name" value="Pyr_nucl-diS_OxRdtase_dimer"/>
</dbReference>
<keyword evidence="4" id="KW-0521">NADP</keyword>
<evidence type="ECO:0000256" key="4">
    <source>
        <dbReference type="ARBA" id="ARBA00022857"/>
    </source>
</evidence>
<feature type="domain" description="FAD/NAD(P)-binding" evidence="13">
    <location>
        <begin position="6"/>
        <end position="319"/>
    </location>
</feature>
<dbReference type="NCBIfam" id="NF004992">
    <property type="entry name" value="PRK06370.1-4"/>
    <property type="match status" value="1"/>
</dbReference>
<dbReference type="AlphaFoldDB" id="A0A4P7LEF7"/>
<proteinExistence type="inferred from homology"/>
<dbReference type="KEGG" id="cox:E0W60_06605"/>
<evidence type="ECO:0000256" key="9">
    <source>
        <dbReference type="PIRSR" id="PIRSR000350-3"/>
    </source>
</evidence>
<protein>
    <submittedName>
        <fullName evidence="14">FAD-containing oxidoreductase</fullName>
    </submittedName>
</protein>
<dbReference type="InterPro" id="IPR001100">
    <property type="entry name" value="Pyr_nuc-diS_OxRdtase"/>
</dbReference>
<feature type="binding site" evidence="9">
    <location>
        <position position="200"/>
    </location>
    <ligand>
        <name>NAD(+)</name>
        <dbReference type="ChEBI" id="CHEBI:57540"/>
    </ligand>
</feature>
<evidence type="ECO:0000259" key="12">
    <source>
        <dbReference type="Pfam" id="PF02852"/>
    </source>
</evidence>
<dbReference type="Gene3D" id="3.30.390.30">
    <property type="match status" value="1"/>
</dbReference>
<keyword evidence="2 11" id="KW-0285">Flavoprotein</keyword>
<comment type="cofactor">
    <cofactor evidence="9">
        <name>FAD</name>
        <dbReference type="ChEBI" id="CHEBI:57692"/>
    </cofactor>
    <text evidence="9">Binds 1 FAD per subunit.</text>
</comment>
<keyword evidence="9" id="KW-0547">Nucleotide-binding</keyword>
<evidence type="ECO:0000256" key="1">
    <source>
        <dbReference type="ARBA" id="ARBA00007532"/>
    </source>
</evidence>
<dbReference type="GO" id="GO:0050660">
    <property type="term" value="F:flavin adenine dinucleotide binding"/>
    <property type="evidence" value="ECO:0007669"/>
    <property type="project" value="TreeGrafter"/>
</dbReference>
<evidence type="ECO:0000256" key="2">
    <source>
        <dbReference type="ARBA" id="ARBA00022630"/>
    </source>
</evidence>
<dbReference type="PANTHER" id="PTHR43014:SF2">
    <property type="entry name" value="MERCURIC REDUCTASE"/>
    <property type="match status" value="1"/>
</dbReference>
<keyword evidence="9" id="KW-0520">NAD</keyword>
<dbReference type="InterPro" id="IPR036188">
    <property type="entry name" value="FAD/NAD-bd_sf"/>
</dbReference>
<evidence type="ECO:0000256" key="6">
    <source>
        <dbReference type="ARBA" id="ARBA00023157"/>
    </source>
</evidence>
<organism evidence="14 15">
    <name type="scientific">Cupriavidus oxalaticus</name>
    <dbReference type="NCBI Taxonomy" id="96344"/>
    <lineage>
        <taxon>Bacteria</taxon>
        <taxon>Pseudomonadati</taxon>
        <taxon>Pseudomonadota</taxon>
        <taxon>Betaproteobacteria</taxon>
        <taxon>Burkholderiales</taxon>
        <taxon>Burkholderiaceae</taxon>
        <taxon>Cupriavidus</taxon>
    </lineage>
</organism>
<reference evidence="14 15" key="1">
    <citation type="submission" date="2019-03" db="EMBL/GenBank/DDBJ databases">
        <title>Efficiently degradation of phenoxyalkanoic acid herbicides by Cupriavidus oxalaticus strain X32.</title>
        <authorList>
            <person name="Sheng X."/>
        </authorList>
    </citation>
    <scope>NUCLEOTIDE SEQUENCE [LARGE SCALE GENOMIC DNA]</scope>
    <source>
        <strain evidence="14 15">X32</strain>
    </source>
</reference>
<dbReference type="SUPFAM" id="SSF51905">
    <property type="entry name" value="FAD/NAD(P)-binding domain"/>
    <property type="match status" value="1"/>
</dbReference>
<feature type="domain" description="Pyridine nucleotide-disulphide oxidoreductase dimerisation" evidence="12">
    <location>
        <begin position="344"/>
        <end position="451"/>
    </location>
</feature>
<name>A0A4P7LEF7_9BURK</name>
<dbReference type="Gene3D" id="3.50.50.60">
    <property type="entry name" value="FAD/NAD(P)-binding domain"/>
    <property type="match status" value="2"/>
</dbReference>
<feature type="binding site" evidence="9">
    <location>
        <position position="267"/>
    </location>
    <ligand>
        <name>NAD(+)</name>
        <dbReference type="ChEBI" id="CHEBI:57540"/>
    </ligand>
</feature>
<dbReference type="Pfam" id="PF07992">
    <property type="entry name" value="Pyr_redox_2"/>
    <property type="match status" value="1"/>
</dbReference>
<evidence type="ECO:0000256" key="3">
    <source>
        <dbReference type="ARBA" id="ARBA00022827"/>
    </source>
</evidence>
<keyword evidence="6" id="KW-1015">Disulfide bond</keyword>
<dbReference type="STRING" id="1349762.GCA_001592245_02384"/>
<keyword evidence="5 11" id="KW-0560">Oxidoreductase</keyword>
<evidence type="ECO:0000256" key="8">
    <source>
        <dbReference type="PIRSR" id="PIRSR000350-2"/>
    </source>
</evidence>
<evidence type="ECO:0000259" key="13">
    <source>
        <dbReference type="Pfam" id="PF07992"/>
    </source>
</evidence>
<evidence type="ECO:0000313" key="15">
    <source>
        <dbReference type="Proteomes" id="UP000295294"/>
    </source>
</evidence>
<dbReference type="InterPro" id="IPR012999">
    <property type="entry name" value="Pyr_OxRdtase_I_AS"/>
</dbReference>
<feature type="binding site" evidence="9">
    <location>
        <begin position="177"/>
        <end position="184"/>
    </location>
    <ligand>
        <name>NAD(+)</name>
        <dbReference type="ChEBI" id="CHEBI:57540"/>
    </ligand>
</feature>
<feature type="binding site" evidence="9">
    <location>
        <position position="51"/>
    </location>
    <ligand>
        <name>FAD</name>
        <dbReference type="ChEBI" id="CHEBI:57692"/>
    </ligand>
</feature>
<dbReference type="SUPFAM" id="SSF55424">
    <property type="entry name" value="FAD/NAD-linked reductases, dimerisation (C-terminal) domain"/>
    <property type="match status" value="1"/>
</dbReference>
<dbReference type="NCBIfam" id="NF004990">
    <property type="entry name" value="PRK06370.1-1"/>
    <property type="match status" value="1"/>
</dbReference>
<dbReference type="GO" id="GO:0016668">
    <property type="term" value="F:oxidoreductase activity, acting on a sulfur group of donors, NAD(P) as acceptor"/>
    <property type="evidence" value="ECO:0007669"/>
    <property type="project" value="InterPro"/>
</dbReference>
<dbReference type="RefSeq" id="WP_135703420.1">
    <property type="nucleotide sequence ID" value="NZ_CP038634.1"/>
</dbReference>
<feature type="disulfide bond" description="Redox-active" evidence="10">
    <location>
        <begin position="42"/>
        <end position="47"/>
    </location>
</feature>
<feature type="active site" description="Proton acceptor" evidence="8">
    <location>
        <position position="441"/>
    </location>
</feature>
<dbReference type="Proteomes" id="UP000295294">
    <property type="component" value="Chromosome 1"/>
</dbReference>
<sequence length="456" mass="48706">MAQVFDAIIIGTGQAGPALAARLSGAGKKVAVIERANFGGTCVNTGCIPTKTLIASAYAAHLARRAGDYGVTIGGPVAIDMRQVKARKDEIAGRSASGVEQWMRGLANGTVYQGHARFESAHTVRVNGELLEAERIFINVGGRALVPPMPGLDEVAYLTNAGMMNVDYLPEHLVVIGGSYIGLEFAQMYRRFGARVTVVEKGPRLIQREDEDVSEAVREILEREGVEIRLDANCLTARRAGAGISVGLDCASGSRDVNGSHLLLAVGRVPNTADLGLDKAGVETDERGYIKVDEQLRTSVPGIWALGDCNGRGAFTHTSYHDHEIVAANLLDNDPRTVADRITAYALFTDPPLGRAGMTETEARQSGRNVLVGRRPMSRVGRAVEKGESQGFMKVVVDADSRLILGAAILGLNGDEVIHSLLDVMYAGAPYTTISRAMHIHPTVSELVPTMLQELA</sequence>
<feature type="binding site" evidence="9">
    <location>
        <position position="308"/>
    </location>
    <ligand>
        <name>FAD</name>
        <dbReference type="ChEBI" id="CHEBI:57692"/>
    </ligand>
</feature>
<dbReference type="PRINTS" id="PR00368">
    <property type="entry name" value="FADPNR"/>
</dbReference>
<dbReference type="EMBL" id="CP038634">
    <property type="protein sequence ID" value="QBY50837.1"/>
    <property type="molecule type" value="Genomic_DNA"/>
</dbReference>
<dbReference type="PROSITE" id="PS00076">
    <property type="entry name" value="PYRIDINE_REDOX_1"/>
    <property type="match status" value="1"/>
</dbReference>
<dbReference type="OrthoDB" id="178496at2"/>
<evidence type="ECO:0000256" key="11">
    <source>
        <dbReference type="RuleBase" id="RU003691"/>
    </source>
</evidence>
<dbReference type="InterPro" id="IPR016156">
    <property type="entry name" value="FAD/NAD-linked_Rdtase_dimer_sf"/>
</dbReference>
<evidence type="ECO:0000256" key="7">
    <source>
        <dbReference type="ARBA" id="ARBA00023284"/>
    </source>
</evidence>
<evidence type="ECO:0000256" key="10">
    <source>
        <dbReference type="PIRSR" id="PIRSR000350-4"/>
    </source>
</evidence>
<gene>
    <name evidence="14" type="ORF">E0W60_06605</name>
</gene>
<evidence type="ECO:0000256" key="5">
    <source>
        <dbReference type="ARBA" id="ARBA00023002"/>
    </source>
</evidence>
<dbReference type="InterPro" id="IPR023753">
    <property type="entry name" value="FAD/NAD-binding_dom"/>
</dbReference>
<comment type="similarity">
    <text evidence="1 11">Belongs to the class-I pyridine nucleotide-disulfide oxidoreductase family.</text>
</comment>